<sequence length="511" mass="55351">MKSIFEALGSAFKGSVAMEETASDHFEQIPTSVDPADTATFIDKLEDDHEGVNQERRADEPLPEDNVSDEVKRDIEALEKEGTLDEDLSGEGNDIMDIPDNPKAEKMGGISPTADDNERAPEVIEKIKENQVPNQTTIDDTGFAGNKEVEHMMAEQNGQEYAEHNENQSVFSDTDKEQEVTSADKMCVQVPGDNGNDEFKSLDEAKADQGSTETNDTPGEKQNVSIGDIQGDTSTILDADGGVEDASGSSDMASENDSTDEVDEEETKDEEDEIAKEDLDTDDEELKDEDETSDETNDEEVVEEESESTEEVEETPADETPTEEAPSEGSTGDEGTSEVAEELALLDSVEIKGVLGGDNEDLQEAKSNVSNQAEDSSTSFDNVSTMKSVNTNDGNQEFTTDEMPDGTEQPTEGKDTLASTVTELANQDENFDEDKVTINRYDQVGEGSENGGDSIGDDVSSADMGSPADDAGDQGTEPEPPAEPEEPATESVQLTWKEKMEIAIFHALRRR</sequence>
<organism evidence="2">
    <name type="scientific">Myoviridae sp. ctkfK18</name>
    <dbReference type="NCBI Taxonomy" id="2825165"/>
    <lineage>
        <taxon>Viruses</taxon>
        <taxon>Duplodnaviria</taxon>
        <taxon>Heunggongvirae</taxon>
        <taxon>Uroviricota</taxon>
        <taxon>Caudoviricetes</taxon>
    </lineage>
</organism>
<feature type="compositionally biased region" description="Basic and acidic residues" evidence="1">
    <location>
        <begin position="43"/>
        <end position="60"/>
    </location>
</feature>
<feature type="compositionally biased region" description="Polar residues" evidence="1">
    <location>
        <begin position="209"/>
        <end position="236"/>
    </location>
</feature>
<feature type="compositionally biased region" description="Polar residues" evidence="1">
    <location>
        <begin position="417"/>
        <end position="428"/>
    </location>
</feature>
<evidence type="ECO:0000313" key="2">
    <source>
        <dbReference type="EMBL" id="DAG05851.1"/>
    </source>
</evidence>
<feature type="compositionally biased region" description="Basic and acidic residues" evidence="1">
    <location>
        <begin position="197"/>
        <end position="207"/>
    </location>
</feature>
<reference evidence="2" key="1">
    <citation type="journal article" date="2021" name="Proc. Natl. Acad. Sci. U.S.A.">
        <title>A Catalog of Tens of Thousands of Viruses from Human Metagenomes Reveals Hidden Associations with Chronic Diseases.</title>
        <authorList>
            <person name="Tisza M.J."/>
            <person name="Buck C.B."/>
        </authorList>
    </citation>
    <scope>NUCLEOTIDE SEQUENCE</scope>
    <source>
        <strain evidence="2">CtkfK18</strain>
    </source>
</reference>
<proteinExistence type="predicted"/>
<feature type="compositionally biased region" description="Polar residues" evidence="1">
    <location>
        <begin position="365"/>
        <end position="398"/>
    </location>
</feature>
<accession>A0A8S5VGV6</accession>
<feature type="region of interest" description="Disordered" evidence="1">
    <location>
        <begin position="355"/>
        <end position="496"/>
    </location>
</feature>
<feature type="compositionally biased region" description="Basic and acidic residues" evidence="1">
    <location>
        <begin position="69"/>
        <end position="83"/>
    </location>
</feature>
<feature type="compositionally biased region" description="Acidic residues" evidence="1">
    <location>
        <begin position="257"/>
        <end position="326"/>
    </location>
</feature>
<evidence type="ECO:0000256" key="1">
    <source>
        <dbReference type="SAM" id="MobiDB-lite"/>
    </source>
</evidence>
<feature type="region of interest" description="Disordered" evidence="1">
    <location>
        <begin position="129"/>
        <end position="340"/>
    </location>
</feature>
<feature type="region of interest" description="Disordered" evidence="1">
    <location>
        <begin position="23"/>
        <end position="117"/>
    </location>
</feature>
<name>A0A8S5VGV6_9CAUD</name>
<dbReference type="EMBL" id="BK016265">
    <property type="protein sequence ID" value="DAG05851.1"/>
    <property type="molecule type" value="Genomic_DNA"/>
</dbReference>
<protein>
    <submittedName>
        <fullName evidence="2">Uncharacterized protein</fullName>
    </submittedName>
</protein>